<dbReference type="GO" id="GO:0008168">
    <property type="term" value="F:methyltransferase activity"/>
    <property type="evidence" value="ECO:0007669"/>
    <property type="project" value="UniProtKB-KW"/>
</dbReference>
<protein>
    <submittedName>
        <fullName evidence="1">Methyltransferase family protein</fullName>
    </submittedName>
</protein>
<dbReference type="Pfam" id="PF13489">
    <property type="entry name" value="Methyltransf_23"/>
    <property type="match status" value="1"/>
</dbReference>
<evidence type="ECO:0000313" key="2">
    <source>
        <dbReference type="Proteomes" id="UP000317010"/>
    </source>
</evidence>
<dbReference type="PANTHER" id="PTHR43861">
    <property type="entry name" value="TRANS-ACONITATE 2-METHYLTRANSFERASE-RELATED"/>
    <property type="match status" value="1"/>
</dbReference>
<proteinExistence type="predicted"/>
<dbReference type="Gene3D" id="3.40.50.150">
    <property type="entry name" value="Vaccinia Virus protein VP39"/>
    <property type="match status" value="1"/>
</dbReference>
<comment type="caution">
    <text evidence="1">The sequence shown here is derived from an EMBL/GenBank/DDBJ whole genome shotgun (WGS) entry which is preliminary data.</text>
</comment>
<dbReference type="AlphaFoldDB" id="A0A562UBR0"/>
<evidence type="ECO:0000313" key="1">
    <source>
        <dbReference type="EMBL" id="TWJ03233.1"/>
    </source>
</evidence>
<dbReference type="SUPFAM" id="SSF53335">
    <property type="entry name" value="S-adenosyl-L-methionine-dependent methyltransferases"/>
    <property type="match status" value="1"/>
</dbReference>
<dbReference type="Proteomes" id="UP000317010">
    <property type="component" value="Unassembled WGS sequence"/>
</dbReference>
<name>A0A562UBR0_9SPHI</name>
<dbReference type="PANTHER" id="PTHR43861:SF5">
    <property type="entry name" value="BLL5978 PROTEIN"/>
    <property type="match status" value="1"/>
</dbReference>
<dbReference type="InterPro" id="IPR029063">
    <property type="entry name" value="SAM-dependent_MTases_sf"/>
</dbReference>
<keyword evidence="1" id="KW-0489">Methyltransferase</keyword>
<dbReference type="OrthoDB" id="9815644at2"/>
<dbReference type="EMBL" id="VLLI01000002">
    <property type="protein sequence ID" value="TWJ03233.1"/>
    <property type="molecule type" value="Genomic_DNA"/>
</dbReference>
<dbReference type="CDD" id="cd02440">
    <property type="entry name" value="AdoMet_MTases"/>
    <property type="match status" value="1"/>
</dbReference>
<keyword evidence="2" id="KW-1185">Reference proteome</keyword>
<organism evidence="1 2">
    <name type="scientific">Mucilaginibacter frigoritolerans</name>
    <dbReference type="NCBI Taxonomy" id="652788"/>
    <lineage>
        <taxon>Bacteria</taxon>
        <taxon>Pseudomonadati</taxon>
        <taxon>Bacteroidota</taxon>
        <taxon>Sphingobacteriia</taxon>
        <taxon>Sphingobacteriales</taxon>
        <taxon>Sphingobacteriaceae</taxon>
        <taxon>Mucilaginibacter</taxon>
    </lineage>
</organism>
<dbReference type="GO" id="GO:0032259">
    <property type="term" value="P:methylation"/>
    <property type="evidence" value="ECO:0007669"/>
    <property type="project" value="UniProtKB-KW"/>
</dbReference>
<dbReference type="RefSeq" id="WP_144909787.1">
    <property type="nucleotide sequence ID" value="NZ_VLLI01000002.1"/>
</dbReference>
<gene>
    <name evidence="1" type="ORF">JN11_00770</name>
</gene>
<keyword evidence="1" id="KW-0808">Transferase</keyword>
<reference evidence="1 2" key="1">
    <citation type="submission" date="2019-07" db="EMBL/GenBank/DDBJ databases">
        <title>Genomic Encyclopedia of Archaeal and Bacterial Type Strains, Phase II (KMG-II): from individual species to whole genera.</title>
        <authorList>
            <person name="Goeker M."/>
        </authorList>
    </citation>
    <scope>NUCLEOTIDE SEQUENCE [LARGE SCALE GENOMIC DNA]</scope>
    <source>
        <strain evidence="1 2">ATCC BAA-1854</strain>
    </source>
</reference>
<accession>A0A562UBR0</accession>
<sequence>MDTITCPACGNLSKLKFELKHQVYKCPECGLYTSNASFDFSFQSSLELGSREVGLKKLRFENFEVIIKSLIDLKGKNIKGLEIGTGNGWWLKVCQEHGIDCIGIEPEKSHQEYHIENNLNVFYGFYPDINIKREEGYDFIIFNDVFEHIRDLDELIISLKADLKDDGLLIINLPMSDGFFYQTAMLLHKLGVNSYLNRLWQFNFHSPHMNYFNAENLFLLLKKHGLSKTVEYNLNSIDFSTAKQRIRADKEISKIKAAMLTTGLQLLKPVITSAKSDIGVFYFKMD</sequence>